<dbReference type="GO" id="GO:0004674">
    <property type="term" value="F:protein serine/threonine kinase activity"/>
    <property type="evidence" value="ECO:0007669"/>
    <property type="project" value="UniProtKB-KW"/>
</dbReference>
<keyword evidence="2 3" id="KW-0067">ATP-binding</keyword>
<dbReference type="AlphaFoldDB" id="A0A067PJD8"/>
<dbReference type="Gene3D" id="1.10.510.10">
    <property type="entry name" value="Transferase(Phosphotransferase) domain 1"/>
    <property type="match status" value="1"/>
</dbReference>
<accession>A0A067PJD8</accession>
<dbReference type="STRING" id="933084.A0A067PJD8"/>
<dbReference type="Proteomes" id="UP000027265">
    <property type="component" value="Unassembled WGS sequence"/>
</dbReference>
<evidence type="ECO:0000256" key="1">
    <source>
        <dbReference type="ARBA" id="ARBA00022741"/>
    </source>
</evidence>
<dbReference type="PIRSF" id="PIRSF000654">
    <property type="entry name" value="Integrin-linked_kinase"/>
    <property type="match status" value="1"/>
</dbReference>
<evidence type="ECO:0000313" key="7">
    <source>
        <dbReference type="Proteomes" id="UP000027265"/>
    </source>
</evidence>
<sequence>MPRLTGEWEFVQEEISVEAIVGQGGFGEVRTCRWLGGIAAVKVIAPKPQLGSGGATLTNQDFESYLHRQEMESWFRLSHPNVLPFLGTCITSPTPMILTPFAPNGSARSYREKNPHADWLHILNQIALGVKDLHDEALIIHGDIKGSNILISSSITPQIADFGLAKMVQNTYGRVNSGRGTVQWMAPELLGESTSSPSNGAVVRGGRLTYESDMYALGMTLYELWFGTDPFCFLELELVREVVVEEDFRPMRDGDPMMGDVLWEVVEGCWPKDPHGRLRAGQVTEIS</sequence>
<evidence type="ECO:0000256" key="2">
    <source>
        <dbReference type="ARBA" id="ARBA00022840"/>
    </source>
</evidence>
<dbReference type="InterPro" id="IPR051681">
    <property type="entry name" value="Ser/Thr_Kinases-Pseudokinases"/>
</dbReference>
<dbReference type="PANTHER" id="PTHR44329">
    <property type="entry name" value="SERINE/THREONINE-PROTEIN KINASE TNNI3K-RELATED"/>
    <property type="match status" value="1"/>
</dbReference>
<evidence type="ECO:0000259" key="5">
    <source>
        <dbReference type="PROSITE" id="PS50011"/>
    </source>
</evidence>
<keyword evidence="7" id="KW-1185">Reference proteome</keyword>
<dbReference type="EMBL" id="KL197726">
    <property type="protein sequence ID" value="KDQ55013.1"/>
    <property type="molecule type" value="Genomic_DNA"/>
</dbReference>
<organism evidence="6 7">
    <name type="scientific">Jaapia argillacea MUCL 33604</name>
    <dbReference type="NCBI Taxonomy" id="933084"/>
    <lineage>
        <taxon>Eukaryota</taxon>
        <taxon>Fungi</taxon>
        <taxon>Dikarya</taxon>
        <taxon>Basidiomycota</taxon>
        <taxon>Agaricomycotina</taxon>
        <taxon>Agaricomycetes</taxon>
        <taxon>Agaricomycetidae</taxon>
        <taxon>Jaapiales</taxon>
        <taxon>Jaapiaceae</taxon>
        <taxon>Jaapia</taxon>
    </lineage>
</organism>
<dbReference type="InParanoid" id="A0A067PJD8"/>
<name>A0A067PJD8_9AGAM</name>
<evidence type="ECO:0000313" key="6">
    <source>
        <dbReference type="EMBL" id="KDQ55013.1"/>
    </source>
</evidence>
<dbReference type="PROSITE" id="PS00108">
    <property type="entry name" value="PROTEIN_KINASE_ST"/>
    <property type="match status" value="1"/>
</dbReference>
<keyword evidence="4" id="KW-0418">Kinase</keyword>
<dbReference type="InterPro" id="IPR017441">
    <property type="entry name" value="Protein_kinase_ATP_BS"/>
</dbReference>
<dbReference type="HOGENOM" id="CLU_000288_7_35_1"/>
<reference evidence="7" key="1">
    <citation type="journal article" date="2014" name="Proc. Natl. Acad. Sci. U.S.A.">
        <title>Extensive sampling of basidiomycete genomes demonstrates inadequacy of the white-rot/brown-rot paradigm for wood decay fungi.</title>
        <authorList>
            <person name="Riley R."/>
            <person name="Salamov A.A."/>
            <person name="Brown D.W."/>
            <person name="Nagy L.G."/>
            <person name="Floudas D."/>
            <person name="Held B.W."/>
            <person name="Levasseur A."/>
            <person name="Lombard V."/>
            <person name="Morin E."/>
            <person name="Otillar R."/>
            <person name="Lindquist E.A."/>
            <person name="Sun H."/>
            <person name="LaButti K.M."/>
            <person name="Schmutz J."/>
            <person name="Jabbour D."/>
            <person name="Luo H."/>
            <person name="Baker S.E."/>
            <person name="Pisabarro A.G."/>
            <person name="Walton J.D."/>
            <person name="Blanchette R.A."/>
            <person name="Henrissat B."/>
            <person name="Martin F."/>
            <person name="Cullen D."/>
            <person name="Hibbett D.S."/>
            <person name="Grigoriev I.V."/>
        </authorList>
    </citation>
    <scope>NUCLEOTIDE SEQUENCE [LARGE SCALE GENOMIC DNA]</scope>
    <source>
        <strain evidence="7">MUCL 33604</strain>
    </source>
</reference>
<evidence type="ECO:0000256" key="4">
    <source>
        <dbReference type="RuleBase" id="RU000304"/>
    </source>
</evidence>
<evidence type="ECO:0000256" key="3">
    <source>
        <dbReference type="PROSITE-ProRule" id="PRU10141"/>
    </source>
</evidence>
<gene>
    <name evidence="6" type="ORF">JAAARDRAFT_339323</name>
</gene>
<dbReference type="OrthoDB" id="3234840at2759"/>
<dbReference type="InterPro" id="IPR008271">
    <property type="entry name" value="Ser/Thr_kinase_AS"/>
</dbReference>
<proteinExistence type="inferred from homology"/>
<dbReference type="PROSITE" id="PS00107">
    <property type="entry name" value="PROTEIN_KINASE_ATP"/>
    <property type="match status" value="1"/>
</dbReference>
<keyword evidence="4" id="KW-0723">Serine/threonine-protein kinase</keyword>
<dbReference type="PANTHER" id="PTHR44329:SF214">
    <property type="entry name" value="PROTEIN KINASE DOMAIN-CONTAINING PROTEIN"/>
    <property type="match status" value="1"/>
</dbReference>
<comment type="similarity">
    <text evidence="4">Belongs to the protein kinase superfamily.</text>
</comment>
<dbReference type="PROSITE" id="PS50011">
    <property type="entry name" value="PROTEIN_KINASE_DOM"/>
    <property type="match status" value="1"/>
</dbReference>
<keyword evidence="4" id="KW-0808">Transferase</keyword>
<dbReference type="SMART" id="SM00220">
    <property type="entry name" value="S_TKc"/>
    <property type="match status" value="1"/>
</dbReference>
<feature type="binding site" evidence="3">
    <location>
        <position position="42"/>
    </location>
    <ligand>
        <name>ATP</name>
        <dbReference type="ChEBI" id="CHEBI:30616"/>
    </ligand>
</feature>
<dbReference type="GO" id="GO:0005524">
    <property type="term" value="F:ATP binding"/>
    <property type="evidence" value="ECO:0007669"/>
    <property type="project" value="UniProtKB-UniRule"/>
</dbReference>
<dbReference type="InterPro" id="IPR000719">
    <property type="entry name" value="Prot_kinase_dom"/>
</dbReference>
<protein>
    <recommendedName>
        <fullName evidence="5">Protein kinase domain-containing protein</fullName>
    </recommendedName>
</protein>
<dbReference type="InterPro" id="IPR011009">
    <property type="entry name" value="Kinase-like_dom_sf"/>
</dbReference>
<feature type="domain" description="Protein kinase" evidence="5">
    <location>
        <begin position="15"/>
        <end position="287"/>
    </location>
</feature>
<dbReference type="SUPFAM" id="SSF56112">
    <property type="entry name" value="Protein kinase-like (PK-like)"/>
    <property type="match status" value="1"/>
</dbReference>
<dbReference type="Pfam" id="PF00069">
    <property type="entry name" value="Pkinase"/>
    <property type="match status" value="1"/>
</dbReference>
<keyword evidence="1 3" id="KW-0547">Nucleotide-binding</keyword>